<name>A0A4R1B7P1_9PROT</name>
<comment type="caution">
    <text evidence="1">The sequence shown here is derived from an EMBL/GenBank/DDBJ whole genome shotgun (WGS) entry which is preliminary data.</text>
</comment>
<organism evidence="1 2">
    <name type="scientific">Parasulfuritortus cantonensis</name>
    <dbReference type="NCBI Taxonomy" id="2528202"/>
    <lineage>
        <taxon>Bacteria</taxon>
        <taxon>Pseudomonadati</taxon>
        <taxon>Pseudomonadota</taxon>
        <taxon>Betaproteobacteria</taxon>
        <taxon>Nitrosomonadales</taxon>
        <taxon>Thiobacillaceae</taxon>
        <taxon>Parasulfuritortus</taxon>
    </lineage>
</organism>
<keyword evidence="2" id="KW-1185">Reference proteome</keyword>
<dbReference type="PANTHER" id="PTHR22893:SF91">
    <property type="entry name" value="NADPH DEHYDROGENASE 2-RELATED"/>
    <property type="match status" value="1"/>
</dbReference>
<evidence type="ECO:0000313" key="1">
    <source>
        <dbReference type="EMBL" id="TCJ11883.1"/>
    </source>
</evidence>
<dbReference type="InterPro" id="IPR013785">
    <property type="entry name" value="Aldolase_TIM"/>
</dbReference>
<dbReference type="GO" id="GO:0010181">
    <property type="term" value="F:FMN binding"/>
    <property type="evidence" value="ECO:0007669"/>
    <property type="project" value="InterPro"/>
</dbReference>
<feature type="non-terminal residue" evidence="1">
    <location>
        <position position="1"/>
    </location>
</feature>
<dbReference type="EMBL" id="SJZB01000048">
    <property type="protein sequence ID" value="TCJ11883.1"/>
    <property type="molecule type" value="Genomic_DNA"/>
</dbReference>
<dbReference type="PANTHER" id="PTHR22893">
    <property type="entry name" value="NADH OXIDOREDUCTASE-RELATED"/>
    <property type="match status" value="1"/>
</dbReference>
<sequence length="71" mass="7727">NLIRNNGYGYSAAMAAVESGAADAIAFGRLLIANPDLVERFRRGTPFNPIDFATFYTGEEKGYTDYPFLAG</sequence>
<proteinExistence type="predicted"/>
<protein>
    <submittedName>
        <fullName evidence="1">Alkene reductase</fullName>
    </submittedName>
</protein>
<accession>A0A4R1B7P1</accession>
<dbReference type="Proteomes" id="UP000295443">
    <property type="component" value="Unassembled WGS sequence"/>
</dbReference>
<gene>
    <name evidence="1" type="ORF">EZJ19_13820</name>
</gene>
<dbReference type="AlphaFoldDB" id="A0A4R1B7P1"/>
<reference evidence="1 2" key="1">
    <citation type="submission" date="2019-03" db="EMBL/GenBank/DDBJ databases">
        <title>Genome sequence of Thiobacillaceae bacterium LSR1, a sulfur-oxidizing bacterium isolated from freshwater sediment.</title>
        <authorList>
            <person name="Li S."/>
        </authorList>
    </citation>
    <scope>NUCLEOTIDE SEQUENCE [LARGE SCALE GENOMIC DNA]</scope>
    <source>
        <strain evidence="1 2">LSR1</strain>
    </source>
</reference>
<dbReference type="SUPFAM" id="SSF51395">
    <property type="entry name" value="FMN-linked oxidoreductases"/>
    <property type="match status" value="1"/>
</dbReference>
<dbReference type="InterPro" id="IPR045247">
    <property type="entry name" value="Oye-like"/>
</dbReference>
<dbReference type="Gene3D" id="3.20.20.70">
    <property type="entry name" value="Aldolase class I"/>
    <property type="match status" value="1"/>
</dbReference>
<dbReference type="GO" id="GO:0016491">
    <property type="term" value="F:oxidoreductase activity"/>
    <property type="evidence" value="ECO:0007669"/>
    <property type="project" value="InterPro"/>
</dbReference>
<evidence type="ECO:0000313" key="2">
    <source>
        <dbReference type="Proteomes" id="UP000295443"/>
    </source>
</evidence>